<dbReference type="InterPro" id="IPR051681">
    <property type="entry name" value="Ser/Thr_Kinases-Pseudokinases"/>
</dbReference>
<keyword evidence="6" id="KW-0808">Transferase</keyword>
<evidence type="ECO:0000256" key="8">
    <source>
        <dbReference type="ARBA" id="ARBA00022777"/>
    </source>
</evidence>
<dbReference type="AlphaFoldDB" id="A0A7N0T752"/>
<evidence type="ECO:0000259" key="16">
    <source>
        <dbReference type="PROSITE" id="PS50011"/>
    </source>
</evidence>
<dbReference type="GO" id="GO:0009881">
    <property type="term" value="F:photoreceptor activity"/>
    <property type="evidence" value="ECO:0007669"/>
    <property type="project" value="UniProtKB-KW"/>
</dbReference>
<evidence type="ECO:0000313" key="18">
    <source>
        <dbReference type="EnsemblPlants" id="Kaladp0024s0546.1.v1.1"/>
    </source>
</evidence>
<keyword evidence="8" id="KW-0418">Kinase</keyword>
<comment type="catalytic activity">
    <reaction evidence="14">
        <text>L-seryl-[protein] + ATP = O-phospho-L-seryl-[protein] + ADP + H(+)</text>
        <dbReference type="Rhea" id="RHEA:17989"/>
        <dbReference type="Rhea" id="RHEA-COMP:9863"/>
        <dbReference type="Rhea" id="RHEA-COMP:11604"/>
        <dbReference type="ChEBI" id="CHEBI:15378"/>
        <dbReference type="ChEBI" id="CHEBI:29999"/>
        <dbReference type="ChEBI" id="CHEBI:30616"/>
        <dbReference type="ChEBI" id="CHEBI:83421"/>
        <dbReference type="ChEBI" id="CHEBI:456216"/>
        <dbReference type="EC" id="2.7.11.1"/>
    </reaction>
</comment>
<dbReference type="GO" id="GO:0016020">
    <property type="term" value="C:membrane"/>
    <property type="evidence" value="ECO:0007669"/>
    <property type="project" value="UniProtKB-SubCell"/>
</dbReference>
<dbReference type="SMART" id="SM00091">
    <property type="entry name" value="PAS"/>
    <property type="match status" value="1"/>
</dbReference>
<dbReference type="InterPro" id="IPR013767">
    <property type="entry name" value="PAS_fold"/>
</dbReference>
<dbReference type="Pfam" id="PF00989">
    <property type="entry name" value="PAS"/>
    <property type="match status" value="1"/>
</dbReference>
<comment type="catalytic activity">
    <reaction evidence="13">
        <text>L-threonyl-[protein] + ATP = O-phospho-L-threonyl-[protein] + ADP + H(+)</text>
        <dbReference type="Rhea" id="RHEA:46608"/>
        <dbReference type="Rhea" id="RHEA-COMP:11060"/>
        <dbReference type="Rhea" id="RHEA-COMP:11605"/>
        <dbReference type="ChEBI" id="CHEBI:15378"/>
        <dbReference type="ChEBI" id="CHEBI:30013"/>
        <dbReference type="ChEBI" id="CHEBI:30616"/>
        <dbReference type="ChEBI" id="CHEBI:61977"/>
        <dbReference type="ChEBI" id="CHEBI:456216"/>
        <dbReference type="EC" id="2.7.11.1"/>
    </reaction>
</comment>
<keyword evidence="11" id="KW-0472">Membrane</keyword>
<dbReference type="FunFam" id="3.30.200.20:FF:000329">
    <property type="entry name" value="PAS domain-containing protein tyrosine kinase"/>
    <property type="match status" value="1"/>
</dbReference>
<dbReference type="InterPro" id="IPR000719">
    <property type="entry name" value="Prot_kinase_dom"/>
</dbReference>
<organism evidence="18 19">
    <name type="scientific">Kalanchoe fedtschenkoi</name>
    <name type="common">Lavender scallops</name>
    <name type="synonym">South American air plant</name>
    <dbReference type="NCBI Taxonomy" id="63787"/>
    <lineage>
        <taxon>Eukaryota</taxon>
        <taxon>Viridiplantae</taxon>
        <taxon>Streptophyta</taxon>
        <taxon>Embryophyta</taxon>
        <taxon>Tracheophyta</taxon>
        <taxon>Spermatophyta</taxon>
        <taxon>Magnoliopsida</taxon>
        <taxon>eudicotyledons</taxon>
        <taxon>Gunneridae</taxon>
        <taxon>Pentapetalae</taxon>
        <taxon>Saxifragales</taxon>
        <taxon>Crassulaceae</taxon>
        <taxon>Kalanchoe</taxon>
    </lineage>
</organism>
<dbReference type="InterPro" id="IPR035965">
    <property type="entry name" value="PAS-like_dom_sf"/>
</dbReference>
<reference evidence="18" key="1">
    <citation type="submission" date="2021-01" db="UniProtKB">
        <authorList>
            <consortium name="EnsemblPlants"/>
        </authorList>
    </citation>
    <scope>IDENTIFICATION</scope>
</reference>
<dbReference type="PANTHER" id="PTHR44329">
    <property type="entry name" value="SERINE/THREONINE-PROTEIN KINASE TNNI3K-RELATED"/>
    <property type="match status" value="1"/>
</dbReference>
<proteinExistence type="predicted"/>
<evidence type="ECO:0000256" key="5">
    <source>
        <dbReference type="ARBA" id="ARBA00022606"/>
    </source>
</evidence>
<keyword evidence="7" id="KW-0547">Nucleotide-binding</keyword>
<evidence type="ECO:0000256" key="1">
    <source>
        <dbReference type="ARBA" id="ARBA00004370"/>
    </source>
</evidence>
<keyword evidence="9" id="KW-0067">ATP-binding</keyword>
<dbReference type="Pfam" id="PF07714">
    <property type="entry name" value="PK_Tyr_Ser-Thr"/>
    <property type="match status" value="1"/>
</dbReference>
<dbReference type="PANTHER" id="PTHR44329:SF47">
    <property type="entry name" value="SERINE_THREONINE-PROTEIN KINASE ROCO5-RELATED"/>
    <property type="match status" value="1"/>
</dbReference>
<dbReference type="PROSITE" id="PS50011">
    <property type="entry name" value="PROTEIN_KINASE_DOM"/>
    <property type="match status" value="1"/>
</dbReference>
<dbReference type="CDD" id="cd00130">
    <property type="entry name" value="PAS"/>
    <property type="match status" value="1"/>
</dbReference>
<evidence type="ECO:0000256" key="14">
    <source>
        <dbReference type="ARBA" id="ARBA00048679"/>
    </source>
</evidence>
<dbReference type="PROSITE" id="PS00108">
    <property type="entry name" value="PROTEIN_KINASE_ST"/>
    <property type="match status" value="1"/>
</dbReference>
<dbReference type="InterPro" id="IPR011009">
    <property type="entry name" value="Kinase-like_dom_sf"/>
</dbReference>
<dbReference type="OMA" id="WRANDQE"/>
<dbReference type="Gene3D" id="3.30.450.20">
    <property type="entry name" value="PAS domain"/>
    <property type="match status" value="1"/>
</dbReference>
<evidence type="ECO:0000256" key="6">
    <source>
        <dbReference type="ARBA" id="ARBA00022679"/>
    </source>
</evidence>
<evidence type="ECO:0000256" key="13">
    <source>
        <dbReference type="ARBA" id="ARBA00047899"/>
    </source>
</evidence>
<keyword evidence="3" id="KW-0723">Serine/threonine-protein kinase</keyword>
<keyword evidence="19" id="KW-1185">Reference proteome</keyword>
<dbReference type="InterPro" id="IPR000014">
    <property type="entry name" value="PAS"/>
</dbReference>
<dbReference type="InterPro" id="IPR008271">
    <property type="entry name" value="Ser/Thr_kinase_AS"/>
</dbReference>
<dbReference type="EnsemblPlants" id="Kaladp0024s0546.1.v1.1">
    <property type="protein sequence ID" value="Kaladp0024s0546.1.v1.1"/>
    <property type="gene ID" value="Kaladp0024s0546.v1.1"/>
</dbReference>
<keyword evidence="5" id="KW-0716">Sensory transduction</keyword>
<evidence type="ECO:0000256" key="7">
    <source>
        <dbReference type="ARBA" id="ARBA00022741"/>
    </source>
</evidence>
<evidence type="ECO:0000256" key="9">
    <source>
        <dbReference type="ARBA" id="ARBA00022840"/>
    </source>
</evidence>
<keyword evidence="4" id="KW-0600">Photoreceptor protein</keyword>
<dbReference type="GO" id="GO:0006355">
    <property type="term" value="P:regulation of DNA-templated transcription"/>
    <property type="evidence" value="ECO:0007669"/>
    <property type="project" value="InterPro"/>
</dbReference>
<feature type="domain" description="Protein kinase" evidence="16">
    <location>
        <begin position="454"/>
        <end position="716"/>
    </location>
</feature>
<dbReference type="Proteomes" id="UP000594263">
    <property type="component" value="Unplaced"/>
</dbReference>
<evidence type="ECO:0000256" key="12">
    <source>
        <dbReference type="ARBA" id="ARBA00023170"/>
    </source>
</evidence>
<dbReference type="InterPro" id="IPR001245">
    <property type="entry name" value="Ser-Thr/Tyr_kinase_cat_dom"/>
</dbReference>
<dbReference type="PRINTS" id="PR00109">
    <property type="entry name" value="TYRKINASE"/>
</dbReference>
<protein>
    <recommendedName>
        <fullName evidence="2">non-specific serine/threonine protein kinase</fullName>
        <ecNumber evidence="2">2.7.11.1</ecNumber>
    </recommendedName>
</protein>
<feature type="region of interest" description="Disordered" evidence="15">
    <location>
        <begin position="36"/>
        <end position="55"/>
    </location>
</feature>
<dbReference type="SMART" id="SM00220">
    <property type="entry name" value="S_TKc"/>
    <property type="match status" value="1"/>
</dbReference>
<feature type="region of interest" description="Disordered" evidence="15">
    <location>
        <begin position="376"/>
        <end position="401"/>
    </location>
</feature>
<evidence type="ECO:0000256" key="3">
    <source>
        <dbReference type="ARBA" id="ARBA00022527"/>
    </source>
</evidence>
<comment type="subcellular location">
    <subcellularLocation>
        <location evidence="1">Membrane</location>
    </subcellularLocation>
</comment>
<keyword evidence="12" id="KW-0675">Receptor</keyword>
<name>A0A7N0T752_KALFE</name>
<dbReference type="FunFam" id="1.10.510.10:FF:000476">
    <property type="entry name" value="PAS domain-containing protein tyrosine kinase family protein"/>
    <property type="match status" value="1"/>
</dbReference>
<dbReference type="EC" id="2.7.11.1" evidence="2"/>
<dbReference type="GO" id="GO:0005524">
    <property type="term" value="F:ATP binding"/>
    <property type="evidence" value="ECO:0007669"/>
    <property type="project" value="UniProtKB-KW"/>
</dbReference>
<dbReference type="GO" id="GO:0004674">
    <property type="term" value="F:protein serine/threonine kinase activity"/>
    <property type="evidence" value="ECO:0007669"/>
    <property type="project" value="UniProtKB-KW"/>
</dbReference>
<dbReference type="Gramene" id="Kaladp0024s0546.1.v1.1">
    <property type="protein sequence ID" value="Kaladp0024s0546.1.v1.1"/>
    <property type="gene ID" value="Kaladp0024s0546.v1.1"/>
</dbReference>
<evidence type="ECO:0000313" key="19">
    <source>
        <dbReference type="Proteomes" id="UP000594263"/>
    </source>
</evidence>
<evidence type="ECO:0000256" key="2">
    <source>
        <dbReference type="ARBA" id="ARBA00012513"/>
    </source>
</evidence>
<evidence type="ECO:0000256" key="11">
    <source>
        <dbReference type="ARBA" id="ARBA00023136"/>
    </source>
</evidence>
<dbReference type="SUPFAM" id="SSF56112">
    <property type="entry name" value="Protein kinase-like (PK-like)"/>
    <property type="match status" value="1"/>
</dbReference>
<dbReference type="PROSITE" id="PS50112">
    <property type="entry name" value="PAS"/>
    <property type="match status" value="1"/>
</dbReference>
<evidence type="ECO:0000256" key="4">
    <source>
        <dbReference type="ARBA" id="ARBA00022543"/>
    </source>
</evidence>
<feature type="compositionally biased region" description="Polar residues" evidence="15">
    <location>
        <begin position="385"/>
        <end position="394"/>
    </location>
</feature>
<keyword evidence="10" id="KW-0157">Chromophore</keyword>
<dbReference type="CDD" id="cd13999">
    <property type="entry name" value="STKc_MAP3K-like"/>
    <property type="match status" value="1"/>
</dbReference>
<evidence type="ECO:0000256" key="15">
    <source>
        <dbReference type="SAM" id="MobiDB-lite"/>
    </source>
</evidence>
<dbReference type="Gene3D" id="3.30.200.20">
    <property type="entry name" value="Phosphorylase Kinase, domain 1"/>
    <property type="match status" value="1"/>
</dbReference>
<evidence type="ECO:0000256" key="10">
    <source>
        <dbReference type="ARBA" id="ARBA00022991"/>
    </source>
</evidence>
<dbReference type="Gene3D" id="1.10.510.10">
    <property type="entry name" value="Transferase(Phosphotransferase) domain 1"/>
    <property type="match status" value="1"/>
</dbReference>
<dbReference type="NCBIfam" id="TIGR00229">
    <property type="entry name" value="sensory_box"/>
    <property type="match status" value="1"/>
</dbReference>
<evidence type="ECO:0000259" key="17">
    <source>
        <dbReference type="PROSITE" id="PS50112"/>
    </source>
</evidence>
<dbReference type="SUPFAM" id="SSF55785">
    <property type="entry name" value="PYP-like sensor domain (PAS domain)"/>
    <property type="match status" value="1"/>
</dbReference>
<feature type="domain" description="PAS" evidence="17">
    <location>
        <begin position="85"/>
        <end position="156"/>
    </location>
</feature>
<accession>A0A7N0T752</accession>
<sequence>MDLPPKEELLRKIQDLEAGHAALKHQMSNLILSAQTRTGRRAHSVSPQRPRPPRATFQESLAWSKGSASFHSGGSVVPNESFNLSDKQYLNILHSIGQAVHILDKNDHIIYWNRTAENLYGYTAAEAIGQNAIELLTDCQDYGTASKIIERVVSGESWTGIFPVKNKAGKRFQILATDTPFYDDNGELIGLICVAGDSQSIQQVFDASTVTNQSQGDSKFRRLKCTASSKLGLDLQQPLQAAITSQISNLASKISFKVNNIVHSTRTRDSCINSECGSEDSHHFDHCFTVVVPSNHIQDATATVANSPRGDAFASHFQQFPLVESSLNIFGKFYRDPADEKEEKSMNHSAMASMVLHEKQGVSSPQDRGYGHLKSTGMHKDNMNHRTSSFSKQESGVGESQHPINTEASGYALSACNVNSTSSASSFGSTSSNTLNKVDFENDCLDYEILWEDLTIGEQIGQGSCGIVYHALWYGSDVAVKVFSKQEYSEDVIHSFRQEISLMKRLRHPNVLLFMGTVASPDRLCIVTEFLPRGSLFGLLQRNAPKLDWRKRVQMALDIARGMNYLHHFNPPIIHRDLKSSNLLVDRNWTLKVGDFGLSRLKHETYLSTRTGKGTPQWMAPEVLRDEPSDEKSDVYSYGVVMWEIVTQKIPWEHHNSIQVVSAVGFMDQRLEIPSNVDPQWASIIESCWHSDPHSRPTFQELLDRLKDVQRQHLVRLHSARSGSGNPAVQKKCNTD</sequence>